<dbReference type="Proteomes" id="UP000221980">
    <property type="component" value="Unassembled WGS sequence"/>
</dbReference>
<dbReference type="InterPro" id="IPR018537">
    <property type="entry name" value="Peptidoglycan-bd_3"/>
</dbReference>
<reference evidence="3 4" key="1">
    <citation type="journal article" date="2017" name="Nat. Microbiol.">
        <title>Natural product diversity associated with the nematode symbionts Photorhabdus and Xenorhabdus.</title>
        <authorList>
            <person name="Tobias N.J."/>
            <person name="Wolff H."/>
            <person name="Djahanschiri B."/>
            <person name="Grundmann F."/>
            <person name="Kronenwerth M."/>
            <person name="Shi Y.M."/>
            <person name="Simonyi S."/>
            <person name="Grun P."/>
            <person name="Shapiro-Ilan D."/>
            <person name="Pidot S.J."/>
            <person name="Stinear T.P."/>
            <person name="Ebersberger I."/>
            <person name="Bode H.B."/>
        </authorList>
    </citation>
    <scope>NUCLEOTIDE SEQUENCE [LARGE SCALE GENOMIC DNA]</scope>
    <source>
        <strain evidence="3 4">DSM 17902</strain>
    </source>
</reference>
<dbReference type="Pfam" id="PF05838">
    <property type="entry name" value="Glyco_hydro_108"/>
    <property type="match status" value="1"/>
</dbReference>
<dbReference type="InterPro" id="IPR023346">
    <property type="entry name" value="Lysozyme-like_dom_sf"/>
</dbReference>
<dbReference type="InterPro" id="IPR008565">
    <property type="entry name" value="TtsA-like_GH18_dom"/>
</dbReference>
<organism evidence="3 4">
    <name type="scientific">Xenorhabdus miraniensis</name>
    <dbReference type="NCBI Taxonomy" id="351674"/>
    <lineage>
        <taxon>Bacteria</taxon>
        <taxon>Pseudomonadati</taxon>
        <taxon>Pseudomonadota</taxon>
        <taxon>Gammaproteobacteria</taxon>
        <taxon>Enterobacterales</taxon>
        <taxon>Morganellaceae</taxon>
        <taxon>Xenorhabdus</taxon>
    </lineage>
</organism>
<dbReference type="AlphaFoldDB" id="A0A2D0JSQ9"/>
<comment type="caution">
    <text evidence="3">The sequence shown here is derived from an EMBL/GenBank/DDBJ whole genome shotgun (WGS) entry which is preliminary data.</text>
</comment>
<dbReference type="CDD" id="cd13926">
    <property type="entry name" value="N-acetylmuramidase_GH108"/>
    <property type="match status" value="1"/>
</dbReference>
<evidence type="ECO:0000259" key="1">
    <source>
        <dbReference type="Pfam" id="PF05838"/>
    </source>
</evidence>
<sequence length="172" mass="19387">MTHSSHSYSVAFLHAIHYLLPVEGGYVNDPHDRGGETRYGISKRSYPHLDIRTLTKADATEIYYRDFWLTAGCERIPSGISLVVFDSAVQHGVVSAIRLLQRAVAVRDDGILGSQTQTALAATAPDYLLHRLLNQRARYYAQIIARNPLQQRFLNGWFNRLDHLVQAALEVV</sequence>
<protein>
    <submittedName>
        <fullName evidence="3">Uncharacterized protein</fullName>
    </submittedName>
</protein>
<gene>
    <name evidence="3" type="ORF">Xmir_01286</name>
</gene>
<accession>A0A2D0JSQ9</accession>
<proteinExistence type="predicted"/>
<dbReference type="Pfam" id="PF09374">
    <property type="entry name" value="PG_binding_3"/>
    <property type="match status" value="1"/>
</dbReference>
<keyword evidence="4" id="KW-1185">Reference proteome</keyword>
<feature type="domain" description="TtsA-like Glycoside hydrolase family 108" evidence="1">
    <location>
        <begin position="18"/>
        <end position="92"/>
    </location>
</feature>
<dbReference type="OrthoDB" id="9815229at2"/>
<evidence type="ECO:0000259" key="2">
    <source>
        <dbReference type="Pfam" id="PF09374"/>
    </source>
</evidence>
<dbReference type="SUPFAM" id="SSF53955">
    <property type="entry name" value="Lysozyme-like"/>
    <property type="match status" value="1"/>
</dbReference>
<dbReference type="Gene3D" id="1.20.141.10">
    <property type="entry name" value="Chitosanase, subunit A, domain 1"/>
    <property type="match status" value="1"/>
</dbReference>
<dbReference type="RefSeq" id="WP_099113586.1">
    <property type="nucleotide sequence ID" value="NZ_CAWNQI010000084.1"/>
</dbReference>
<feature type="domain" description="Peptidoglycan binding" evidence="2">
    <location>
        <begin position="96"/>
        <end position="161"/>
    </location>
</feature>
<name>A0A2D0JSQ9_9GAMM</name>
<evidence type="ECO:0000313" key="4">
    <source>
        <dbReference type="Proteomes" id="UP000221980"/>
    </source>
</evidence>
<dbReference type="EMBL" id="NITZ01000005">
    <property type="protein sequence ID" value="PHM49366.1"/>
    <property type="molecule type" value="Genomic_DNA"/>
</dbReference>
<evidence type="ECO:0000313" key="3">
    <source>
        <dbReference type="EMBL" id="PHM49366.1"/>
    </source>
</evidence>